<name>A0A6V7H1E1_9HYME</name>
<keyword evidence="3" id="KW-1185">Reference proteome</keyword>
<sequence length="346" mass="39614">KLTALTYRLCKKIFSHRGDTEFTSPTLLLNLSQLFPAACNSLRGEAIFPSFKLQCTKLINIRMIHVKRVDNFLRNKPARVNAKRVTSSKVQNYFAEKEKNSAQLFCTFIAYIALAEYTPRGKPCSEAFVCDAVPRDRTLTLPIFAVEKSLQTNVRNVEEREIQRATAQSPTKPRHTLDNLAFAKKWRTNLFPGMRRENVDTVWRGEDLSLVEEEIQLVDSIGETDPRFGEKRHEIELPSTARLPRSAWTIGDACVYEEPAPHRDTSETLYRKEIFMPGAAARGEKGAACCLLRFGSWTSRRRRIVVSPPPPPLPGIDDRTRRSQMSAGWRQKGRGFFRYEESQHRP</sequence>
<dbReference type="Proteomes" id="UP000752696">
    <property type="component" value="Unassembled WGS sequence"/>
</dbReference>
<feature type="non-terminal residue" evidence="2">
    <location>
        <position position="1"/>
    </location>
</feature>
<accession>A0A6V7H1E1</accession>
<comment type="caution">
    <text evidence="2">The sequence shown here is derived from an EMBL/GenBank/DDBJ whole genome shotgun (WGS) entry which is preliminary data.</text>
</comment>
<organism evidence="2 3">
    <name type="scientific">Heterotrigona itama</name>
    <dbReference type="NCBI Taxonomy" id="395501"/>
    <lineage>
        <taxon>Eukaryota</taxon>
        <taxon>Metazoa</taxon>
        <taxon>Ecdysozoa</taxon>
        <taxon>Arthropoda</taxon>
        <taxon>Hexapoda</taxon>
        <taxon>Insecta</taxon>
        <taxon>Pterygota</taxon>
        <taxon>Neoptera</taxon>
        <taxon>Endopterygota</taxon>
        <taxon>Hymenoptera</taxon>
        <taxon>Apocrita</taxon>
        <taxon>Aculeata</taxon>
        <taxon>Apoidea</taxon>
        <taxon>Anthophila</taxon>
        <taxon>Apidae</taxon>
        <taxon>Heterotrigona</taxon>
    </lineage>
</organism>
<protein>
    <submittedName>
        <fullName evidence="2">Uncharacterized protein</fullName>
    </submittedName>
</protein>
<feature type="non-terminal residue" evidence="2">
    <location>
        <position position="346"/>
    </location>
</feature>
<dbReference type="AlphaFoldDB" id="A0A6V7H1E1"/>
<dbReference type="EMBL" id="CAJDYZ010004487">
    <property type="protein sequence ID" value="CAD1471483.1"/>
    <property type="molecule type" value="Genomic_DNA"/>
</dbReference>
<evidence type="ECO:0000313" key="3">
    <source>
        <dbReference type="Proteomes" id="UP000752696"/>
    </source>
</evidence>
<gene>
    <name evidence="2" type="ORF">MHI_LOCUS240190</name>
</gene>
<reference evidence="2" key="1">
    <citation type="submission" date="2020-07" db="EMBL/GenBank/DDBJ databases">
        <authorList>
            <person name="Nazaruddin N."/>
        </authorList>
    </citation>
    <scope>NUCLEOTIDE SEQUENCE</scope>
</reference>
<evidence type="ECO:0000313" key="2">
    <source>
        <dbReference type="EMBL" id="CAD1471483.1"/>
    </source>
</evidence>
<evidence type="ECO:0000256" key="1">
    <source>
        <dbReference type="SAM" id="MobiDB-lite"/>
    </source>
</evidence>
<feature type="region of interest" description="Disordered" evidence="1">
    <location>
        <begin position="303"/>
        <end position="333"/>
    </location>
</feature>
<proteinExistence type="predicted"/>